<reference evidence="1" key="2">
    <citation type="submission" date="2025-09" db="UniProtKB">
        <authorList>
            <consortium name="Ensembl"/>
        </authorList>
    </citation>
    <scope>IDENTIFICATION</scope>
</reference>
<proteinExistence type="predicted"/>
<gene>
    <name evidence="1" type="primary">PRR32</name>
</gene>
<dbReference type="Pfam" id="PF15488">
    <property type="entry name" value="DUF4645"/>
    <property type="match status" value="1"/>
</dbReference>
<protein>
    <submittedName>
        <fullName evidence="1">Proline rich 32</fullName>
    </submittedName>
</protein>
<reference evidence="1" key="1">
    <citation type="submission" date="2025-08" db="UniProtKB">
        <authorList>
            <consortium name="Ensembl"/>
        </authorList>
    </citation>
    <scope>IDENTIFICATION</scope>
</reference>
<dbReference type="GeneTree" id="ENSGT00390000012726"/>
<dbReference type="InterPro" id="IPR027891">
    <property type="entry name" value="DUF4645"/>
</dbReference>
<dbReference type="AlphaFoldDB" id="A0A8D2B9I4"/>
<accession>A0A8D2B9I4</accession>
<dbReference type="PANTHER" id="PTHR37343:SF1">
    <property type="entry name" value="PROLINE-RICH PROTEIN 32"/>
    <property type="match status" value="1"/>
</dbReference>
<dbReference type="Proteomes" id="UP000694564">
    <property type="component" value="Chromosome X"/>
</dbReference>
<name>A0A8D2B9I4_SCIVU</name>
<dbReference type="OrthoDB" id="9802133at2759"/>
<sequence length="295" mass="31240">MACTQNVLGGHGPSPAVVAVHKNGNKDLCPDVPLQCPNSMQKNDEDGAANWDHPHIPLRPPFNMLTELTGDQLKGPDDRTGSGIPDLSRAVRQPYVLPPAVAVESLVTEGVNSSEGLPSWRLKGHDSINVSQKVSGSFPALVVGGTRVSSVGSERGGNTAKSLPALPRGQGFFPLRGPQVRGPSFVPALRSGIMMEVPLGNTRVACNNGRLAHVSFPPVGPRHPRPMPMSSSVPGLPCSTAHCFIPAPPPSFNPFFIKPIVFAPPPVFGPPLSPYFAHLHSGRMPFPASLNKELK</sequence>
<organism evidence="1 2">
    <name type="scientific">Sciurus vulgaris</name>
    <name type="common">Eurasian red squirrel</name>
    <dbReference type="NCBI Taxonomy" id="55149"/>
    <lineage>
        <taxon>Eukaryota</taxon>
        <taxon>Metazoa</taxon>
        <taxon>Chordata</taxon>
        <taxon>Craniata</taxon>
        <taxon>Vertebrata</taxon>
        <taxon>Euteleostomi</taxon>
        <taxon>Mammalia</taxon>
        <taxon>Eutheria</taxon>
        <taxon>Euarchontoglires</taxon>
        <taxon>Glires</taxon>
        <taxon>Rodentia</taxon>
        <taxon>Sciuromorpha</taxon>
        <taxon>Sciuridae</taxon>
        <taxon>Sciurinae</taxon>
        <taxon>Sciurini</taxon>
        <taxon>Sciurus</taxon>
    </lineage>
</organism>
<dbReference type="PANTHER" id="PTHR37343">
    <property type="entry name" value="PROLINE-RICH PROTEIN 32"/>
    <property type="match status" value="1"/>
</dbReference>
<evidence type="ECO:0000313" key="2">
    <source>
        <dbReference type="Proteomes" id="UP000694564"/>
    </source>
</evidence>
<evidence type="ECO:0000313" key="1">
    <source>
        <dbReference type="Ensembl" id="ENSSVLP00005013155.1"/>
    </source>
</evidence>
<keyword evidence="2" id="KW-1185">Reference proteome</keyword>
<dbReference type="Ensembl" id="ENSSVLT00005014565.1">
    <property type="protein sequence ID" value="ENSSVLP00005013155.1"/>
    <property type="gene ID" value="ENSSVLG00005010443.1"/>
</dbReference>